<protein>
    <submittedName>
        <fullName evidence="1">Uncharacterized protein</fullName>
    </submittedName>
</protein>
<gene>
    <name evidence="1" type="ORF">SDC9_165334</name>
</gene>
<evidence type="ECO:0000313" key="1">
    <source>
        <dbReference type="EMBL" id="MPN17976.1"/>
    </source>
</evidence>
<dbReference type="AlphaFoldDB" id="A0A645FVW3"/>
<reference evidence="1" key="1">
    <citation type="submission" date="2019-08" db="EMBL/GenBank/DDBJ databases">
        <authorList>
            <person name="Kucharzyk K."/>
            <person name="Murdoch R.W."/>
            <person name="Higgins S."/>
            <person name="Loffler F."/>
        </authorList>
    </citation>
    <scope>NUCLEOTIDE SEQUENCE</scope>
</reference>
<sequence length="62" mass="7099">MPFTIVNTGAVHYTIINDANSKNGRRSERYIKGVYVEVKGNNVTIKGRDIKEKKWIFTKVLS</sequence>
<accession>A0A645FVW3</accession>
<proteinExistence type="predicted"/>
<dbReference type="EMBL" id="VSSQ01065231">
    <property type="protein sequence ID" value="MPN17976.1"/>
    <property type="molecule type" value="Genomic_DNA"/>
</dbReference>
<name>A0A645FVW3_9ZZZZ</name>
<organism evidence="1">
    <name type="scientific">bioreactor metagenome</name>
    <dbReference type="NCBI Taxonomy" id="1076179"/>
    <lineage>
        <taxon>unclassified sequences</taxon>
        <taxon>metagenomes</taxon>
        <taxon>ecological metagenomes</taxon>
    </lineage>
</organism>
<comment type="caution">
    <text evidence="1">The sequence shown here is derived from an EMBL/GenBank/DDBJ whole genome shotgun (WGS) entry which is preliminary data.</text>
</comment>